<evidence type="ECO:0008006" key="4">
    <source>
        <dbReference type="Google" id="ProtNLM"/>
    </source>
</evidence>
<keyword evidence="1" id="KW-0472">Membrane</keyword>
<evidence type="ECO:0000313" key="2">
    <source>
        <dbReference type="EMBL" id="TWU71400.1"/>
    </source>
</evidence>
<name>A0A5C6G0L8_METRR</name>
<evidence type="ECO:0000256" key="1">
    <source>
        <dbReference type="SAM" id="Phobius"/>
    </source>
</evidence>
<dbReference type="InterPro" id="IPR016084">
    <property type="entry name" value="Haem_Oase-like_multi-hlx"/>
</dbReference>
<organism evidence="2 3">
    <name type="scientific">Metarhizium rileyi (strain RCEF 4871)</name>
    <name type="common">Nomuraea rileyi</name>
    <dbReference type="NCBI Taxonomy" id="1649241"/>
    <lineage>
        <taxon>Eukaryota</taxon>
        <taxon>Fungi</taxon>
        <taxon>Dikarya</taxon>
        <taxon>Ascomycota</taxon>
        <taxon>Pezizomycotina</taxon>
        <taxon>Sordariomycetes</taxon>
        <taxon>Hypocreomycetidae</taxon>
        <taxon>Hypocreales</taxon>
        <taxon>Clavicipitaceae</taxon>
        <taxon>Metarhizium</taxon>
    </lineage>
</organism>
<accession>A0A5C6G0L8</accession>
<comment type="caution">
    <text evidence="2">The sequence shown here is derived from an EMBL/GenBank/DDBJ whole genome shotgun (WGS) entry which is preliminary data.</text>
</comment>
<proteinExistence type="predicted"/>
<dbReference type="EMBL" id="SBHS01000046">
    <property type="protein sequence ID" value="TWU71400.1"/>
    <property type="molecule type" value="Genomic_DNA"/>
</dbReference>
<dbReference type="AlphaFoldDB" id="A0A5C6G0L8"/>
<dbReference type="Pfam" id="PF14518">
    <property type="entry name" value="Haem_oxygenas_2"/>
    <property type="match status" value="1"/>
</dbReference>
<dbReference type="Gene3D" id="1.20.910.10">
    <property type="entry name" value="Heme oxygenase-like"/>
    <property type="match status" value="1"/>
</dbReference>
<protein>
    <recommendedName>
        <fullName evidence="4">Heme oxygenase-like, multi-helical</fullName>
    </recommendedName>
</protein>
<gene>
    <name evidence="2" type="ORF">ED733_002859</name>
</gene>
<evidence type="ECO:0000313" key="3">
    <source>
        <dbReference type="Proteomes" id="UP000317257"/>
    </source>
</evidence>
<sequence length="761" mass="85319">MNLSNALVILHHHFVLSLAVLVPAIIYCLGLSKRKTFIASISKIQAVTPKELKRSQPNPANTKPTQWYRNTFFQLQHLEDHPEVLQAARDELLAMFSRGLAIALKRPKDTILRIEQYNADHVWKFLEDMRENVLEKWTDYLQRRTKGQGPELFGTVEAAKAWLVQQAPVKFVDGAWLGHVHKITTPFALRGVTRDAWQVLSEEFGDGDLSKHHVHLYRKLLKDVGCPLPEGHTLDFINLAYWDEMDNHNTWEAAVSQLLISMFPNEFLPEILGFNMHFEMVTLDTMQAAHELKDLHIDPYYFLIHITIDNAHSGHTAMATHAVTRYLDLVRSTDGEAAAQQAWRRVQVGYILSQSLGSRPHEQEIPEASTVRTDIPGHMSPNLTAVLPDTLSAQMIDIFRSKASVSQQFHCQSRARIGAHTISGWLDPGKWKHPKSQPQLELLAALSQAKPWVVPGDSKKSLLVRELSWGGRMFGAFTRNEVATLCSWIDALRTEIGARTYWSFTNMKPISSEDAIAELQSPVCHHPLSLTCSSIDAIEMASRETGFDRAAWVAQQSLNCPSIARLPDIIPLWFSHIGLLENTINAPSRTACPLHASILRLLRAQAGFEIETDIVAGMDELRRKSRISLVDIGLELIQQTIQTTGAKPTSLRDVFILAANQGQGDESARLAGDMLRWSARPVANLGLLLGLALAFLELKYAVGRAPDLLGKESRFALEAIVARERISLEDCARELERTDMAQYGNLERGLQLGVSALQKCF</sequence>
<reference evidence="3" key="1">
    <citation type="submission" date="2018-12" db="EMBL/GenBank/DDBJ databases">
        <title>The complete genome of Metarhizium rileyi, a key fungal pathogen of Lepidoptera.</title>
        <authorList>
            <person name="Binneck E."/>
            <person name="Lastra C.C.L."/>
            <person name="Sosa-Gomez D.R."/>
        </authorList>
    </citation>
    <scope>NUCLEOTIDE SEQUENCE [LARGE SCALE GENOMIC DNA]</scope>
    <source>
        <strain evidence="3">Cep018-CH2</strain>
    </source>
</reference>
<feature type="transmembrane region" description="Helical" evidence="1">
    <location>
        <begin position="6"/>
        <end position="29"/>
    </location>
</feature>
<dbReference type="Proteomes" id="UP000317257">
    <property type="component" value="Unassembled WGS sequence"/>
</dbReference>
<keyword evidence="1" id="KW-1133">Transmembrane helix</keyword>
<keyword evidence="1" id="KW-0812">Transmembrane</keyword>
<dbReference type="SMART" id="SM01236">
    <property type="entry name" value="Haem_oxygenase_2"/>
    <property type="match status" value="1"/>
</dbReference>